<sequence>MCMDAHWRFSLCLPDQGLLVPARPFPYSASRMKTAAYREGHSSIFLNLQPAATAERTRPRVSKSHCNDVQVNSNA</sequence>
<feature type="region of interest" description="Disordered" evidence="1">
    <location>
        <begin position="55"/>
        <end position="75"/>
    </location>
</feature>
<organism evidence="2 3">
    <name type="scientific">Pseudomonas viridiflava</name>
    <name type="common">Phytomonas viridiflava</name>
    <dbReference type="NCBI Taxonomy" id="33069"/>
    <lineage>
        <taxon>Bacteria</taxon>
        <taxon>Pseudomonadati</taxon>
        <taxon>Pseudomonadota</taxon>
        <taxon>Gammaproteobacteria</taxon>
        <taxon>Pseudomonadales</taxon>
        <taxon>Pseudomonadaceae</taxon>
        <taxon>Pseudomonas</taxon>
    </lineage>
</organism>
<protein>
    <submittedName>
        <fullName evidence="2">Uncharacterized protein</fullName>
    </submittedName>
</protein>
<evidence type="ECO:0000313" key="2">
    <source>
        <dbReference type="EMBL" id="SMS09953.1"/>
    </source>
</evidence>
<gene>
    <name evidence="2" type="ORF">CFBP1590__2367</name>
</gene>
<dbReference type="EMBL" id="LT855380">
    <property type="protein sequence ID" value="SMS09953.1"/>
    <property type="molecule type" value="Genomic_DNA"/>
</dbReference>
<proteinExistence type="predicted"/>
<evidence type="ECO:0000313" key="3">
    <source>
        <dbReference type="Proteomes" id="UP000196842"/>
    </source>
</evidence>
<dbReference type="Proteomes" id="UP000196842">
    <property type="component" value="Chromosome I"/>
</dbReference>
<name>A0A1Y6JNQ8_PSEVI</name>
<dbReference type="AlphaFoldDB" id="A0A1Y6JNQ8"/>
<accession>A0A1Y6JNQ8</accession>
<dbReference type="KEGG" id="pvd:CFBP1590__2367"/>
<reference evidence="2 3" key="1">
    <citation type="submission" date="2017-05" db="EMBL/GenBank/DDBJ databases">
        <authorList>
            <person name="Song R."/>
            <person name="Chenine A.L."/>
            <person name="Ruprecht R.M."/>
        </authorList>
    </citation>
    <scope>NUCLEOTIDE SEQUENCE [LARGE SCALE GENOMIC DNA]</scope>
    <source>
        <strain evidence="2 3">CFBP 1590</strain>
    </source>
</reference>
<evidence type="ECO:0000256" key="1">
    <source>
        <dbReference type="SAM" id="MobiDB-lite"/>
    </source>
</evidence>